<dbReference type="InterPro" id="IPR021868">
    <property type="entry name" value="Alpha_2_Macroglob_MG3"/>
</dbReference>
<dbReference type="EMBL" id="JACOOH010000008">
    <property type="protein sequence ID" value="MBC5622921.1"/>
    <property type="molecule type" value="Genomic_DNA"/>
</dbReference>
<feature type="domain" description="Alpha-2-macroglobulin bait region" evidence="3">
    <location>
        <begin position="968"/>
        <end position="1110"/>
    </location>
</feature>
<dbReference type="InterPro" id="IPR002890">
    <property type="entry name" value="MG2"/>
</dbReference>
<dbReference type="RefSeq" id="WP_186977815.1">
    <property type="nucleotide sequence ID" value="NZ_JACOOH010000008.1"/>
</dbReference>
<accession>A0ABR7D4P0</accession>
<dbReference type="Pfam" id="PF07678">
    <property type="entry name" value="TED_complement"/>
    <property type="match status" value="1"/>
</dbReference>
<dbReference type="CDD" id="cd02891">
    <property type="entry name" value="A2M_like"/>
    <property type="match status" value="1"/>
</dbReference>
<dbReference type="InterPro" id="IPR047565">
    <property type="entry name" value="Alpha-macroglob_thiol-ester_cl"/>
</dbReference>
<dbReference type="InterPro" id="IPR051802">
    <property type="entry name" value="YfhM-like"/>
</dbReference>
<protein>
    <submittedName>
        <fullName evidence="5">Alpha-2-macroglobulin</fullName>
    </submittedName>
</protein>
<dbReference type="SMART" id="SM01359">
    <property type="entry name" value="A2M_N_2"/>
    <property type="match status" value="1"/>
</dbReference>
<dbReference type="InterPro" id="IPR001599">
    <property type="entry name" value="Macroglobln_a2"/>
</dbReference>
<feature type="domain" description="Alpha-2-macroglobulin" evidence="4">
    <location>
        <begin position="1173"/>
        <end position="1262"/>
    </location>
</feature>
<sequence>MKKVIFLISILLLTINFFSCKEKTKEQSKLEYSKYISGFTQGMIKSTDPIYIRLEGKTMKTGDDVLVQPEKLMKISPKVEGSVTIRDGNTIEFTPTTPMKNGQTYEISLALDKICNVPSDLSTFRFNVKVLPLVYAFQEGSLSVDPKDNDKFSYRASVTNSDAVTPNEVEQLVKAKINGQNQTLEWEHTPYIHYFTIAGITRANDSQSLELSFDKKIKNGNDLIVEIPGNKVFSVLEVKASEENSRTIDITMSDNVDISQDFQGLITIDGVGTLNFNTRGNIIRVYSNERDKMQGVVQVNIFKGIKNTTGEKLQSDATFNVSFQSAKPAVTFIGEGTFTPAEGNVLIPFSAVALKAVQLRVIKVFNQNMNFYLQEGNYNYSSDYQLRRVGRIILDKKISLEKPGVPQDNNKWQDYTINLADHIQLEKGVIYRVQLRFQKSYTTLDCAKEAQDAISEENWDETSSAYDYYDDDDYYYSYPSDYSWEERDNPCSNSYYYVSDRFPKKNLIVTSLGVIAKAGSDGKYVVAVNDLLTAAPVENCRIFFYNFQNQKIDSTVTNSAGIATLRVPGKPFVIVATKGNDKTYLKVNDASSLSLSNFDVSGEVVQQGLKGFIYGERGVWRPGNDIHLSFMLEDKENVIPVGHPIIAELYDPNGNVTQTRKAGRDEHGLYCFTFSTDEQAVTGYWQAVVRVGGVSFRKTVRIESIKPNRLNIIANLPGNVLGEGVTKNTIPVQTRWMHGAKTSNLKVITELRLSKGNTTFPGYNGYNFDDRSRYFNTTTETFFDGTTDSDGNFNLSANNITSENAPGMLNALLTTRVFEPGGDFSIVTSGFKYSPYKEYVGIKLPESDDNWYKAGKPMTISGAVLTPEGKPVNNRDIEVEVYTLEWRWWWDSENDYIGSYVNRSYRRPVFNKTVKSQNGKFNVDVTCDQWGRYYVIARDKESGHSTGSTFYISSWRNDMNIPGMATLLTLTSDKKSYRAGEKIKITFPSSAGSVALVSVENGKTVKDIFRVPTTEGTTSFEIPATSEMCPNIYVNVSLIQPHKNRNNDKPIRLYGVLNIDIDDPELRLTPKIDMPEELRPSQNFTVTVSENDGKPMTYSIAIVDEGLLAITSFKTPNPFPAFYAREALGVKTWDFYDDVVGAFGGRLEKAFAVGGDEALDPEETRKSDRFTPVVIFKGPFTIKKGEKKTHSFNMPEYIGEVRTMVVAEDNGRYGSASRNTKVNKPLMLNVTMPRLFTPGDIIEIPVTVFAMKDNIKDVTVNLKTDDKIEVIAPASQEIKFSGTGEQIVFLKAKIKENTGKSTLTFTAQSGSEKAHFSCDVDIRIPNPRITRVDAREVASGESITFNNTMEGLEPTSFLEITSIPPLNLEERIQYLIRYPHGCGEQITSAVFPQLMLDRLMDLSEAQKVTVELHVKDVINRLRNYQLSNGGFSYWTNSNYVSDWVSTYITDFLTQAEKLGYRIPASMKASALDYLSKQANSWRRDDYYSELEQSYRLYVLALAGKPNMAAMNRMKEDNYNNPIARWQLAGAYALGKHDKIAQSLVANLPAEAKLYRQLGRCYGSDLRDNAIIMQSMVDMNMKDDAYKLLQKMARKFASNEWLSTQESAFGLCAIGNYAGRYFKDGNGIDVQIGKENFKTTKTVLQKELAVKDNRSEVTLKNNTSGTLHVRTINSSTPLGVITESEMSGLKMTVNYYRNGVLNNRTDYRQGEDIVAEITIQNTGNIGLYEELALTFMFPSGFEFLNERLTTNENPFKGADNADIRDDRVYLYFSLQQGDSKTFKLRFNAAYPGNYLLPAVTCAAMYDNSITATLPGNKITITRGE</sequence>
<dbReference type="PANTHER" id="PTHR40094">
    <property type="entry name" value="ALPHA-2-MACROGLOBULIN HOMOLOG"/>
    <property type="match status" value="1"/>
</dbReference>
<name>A0ABR7D4P0_9BACT</name>
<dbReference type="Proteomes" id="UP000646484">
    <property type="component" value="Unassembled WGS sequence"/>
</dbReference>
<dbReference type="InterPro" id="IPR011625">
    <property type="entry name" value="A2M_N_BRD"/>
</dbReference>
<keyword evidence="2" id="KW-0732">Signal</keyword>
<evidence type="ECO:0000256" key="2">
    <source>
        <dbReference type="ARBA" id="ARBA00022729"/>
    </source>
</evidence>
<dbReference type="Pfam" id="PF07703">
    <property type="entry name" value="A2M_BRD"/>
    <property type="match status" value="1"/>
</dbReference>
<evidence type="ECO:0000259" key="4">
    <source>
        <dbReference type="SMART" id="SM01360"/>
    </source>
</evidence>
<dbReference type="Pfam" id="PF17973">
    <property type="entry name" value="bMG10"/>
    <property type="match status" value="1"/>
</dbReference>
<comment type="similarity">
    <text evidence="1">Belongs to the protease inhibitor I39 (alpha-2-macroglobulin) family. Bacterial alpha-2-macroglobulin subfamily.</text>
</comment>
<dbReference type="Gene3D" id="1.50.10.20">
    <property type="match status" value="1"/>
</dbReference>
<dbReference type="Gene3D" id="2.60.40.1930">
    <property type="match status" value="1"/>
</dbReference>
<dbReference type="Pfam" id="PF17962">
    <property type="entry name" value="bMG6"/>
    <property type="match status" value="1"/>
</dbReference>
<evidence type="ECO:0000313" key="5">
    <source>
        <dbReference type="EMBL" id="MBC5622921.1"/>
    </source>
</evidence>
<dbReference type="InterPro" id="IPR011626">
    <property type="entry name" value="Alpha-macroglobulin_TED"/>
</dbReference>
<gene>
    <name evidence="5" type="ORF">H8S64_17655</name>
</gene>
<keyword evidence="6" id="KW-1185">Reference proteome</keyword>
<dbReference type="Pfam" id="PF01835">
    <property type="entry name" value="MG2"/>
    <property type="match status" value="1"/>
</dbReference>
<dbReference type="SMART" id="SM01360">
    <property type="entry name" value="A2M"/>
    <property type="match status" value="1"/>
</dbReference>
<dbReference type="SUPFAM" id="SSF48239">
    <property type="entry name" value="Terpenoid cyclases/Protein prenyltransferases"/>
    <property type="match status" value="1"/>
</dbReference>
<proteinExistence type="inferred from homology"/>
<evidence type="ECO:0000313" key="6">
    <source>
        <dbReference type="Proteomes" id="UP000646484"/>
    </source>
</evidence>
<dbReference type="Pfam" id="PF00207">
    <property type="entry name" value="A2M"/>
    <property type="match status" value="1"/>
</dbReference>
<dbReference type="InterPro" id="IPR008930">
    <property type="entry name" value="Terpenoid_cyclase/PrenylTrfase"/>
</dbReference>
<dbReference type="InterPro" id="IPR041246">
    <property type="entry name" value="Bact_MG10"/>
</dbReference>
<reference evidence="5 6" key="1">
    <citation type="submission" date="2020-08" db="EMBL/GenBank/DDBJ databases">
        <title>Genome public.</title>
        <authorList>
            <person name="Liu C."/>
            <person name="Sun Q."/>
        </authorList>
    </citation>
    <scope>NUCLEOTIDE SEQUENCE [LARGE SCALE GENOMIC DNA]</scope>
    <source>
        <strain evidence="5 6">NSJ-56</strain>
    </source>
</reference>
<comment type="caution">
    <text evidence="5">The sequence shown here is derived from an EMBL/GenBank/DDBJ whole genome shotgun (WGS) entry which is preliminary data.</text>
</comment>
<evidence type="ECO:0000259" key="3">
    <source>
        <dbReference type="SMART" id="SM01359"/>
    </source>
</evidence>
<dbReference type="InterPro" id="IPR041203">
    <property type="entry name" value="Bact_A2M_MG5"/>
</dbReference>
<dbReference type="InterPro" id="IPR041462">
    <property type="entry name" value="Bact_A2M_MG6"/>
</dbReference>
<organism evidence="5 6">
    <name type="scientific">Butyricimonas hominis</name>
    <dbReference type="NCBI Taxonomy" id="2763032"/>
    <lineage>
        <taxon>Bacteria</taxon>
        <taxon>Pseudomonadati</taxon>
        <taxon>Bacteroidota</taxon>
        <taxon>Bacteroidia</taxon>
        <taxon>Bacteroidales</taxon>
        <taxon>Odoribacteraceae</taxon>
        <taxon>Butyricimonas</taxon>
    </lineage>
</organism>
<evidence type="ECO:0000256" key="1">
    <source>
        <dbReference type="ARBA" id="ARBA00010556"/>
    </source>
</evidence>
<dbReference type="Pfam" id="PF11974">
    <property type="entry name" value="bMG3"/>
    <property type="match status" value="1"/>
</dbReference>
<dbReference type="SMART" id="SM01419">
    <property type="entry name" value="Thiol-ester_cl"/>
    <property type="match status" value="1"/>
</dbReference>
<dbReference type="PANTHER" id="PTHR40094:SF1">
    <property type="entry name" value="UBIQUITIN DOMAIN-CONTAINING PROTEIN"/>
    <property type="match status" value="1"/>
</dbReference>
<dbReference type="Pfam" id="PF17972">
    <property type="entry name" value="bMG5"/>
    <property type="match status" value="1"/>
</dbReference>